<feature type="non-terminal residue" evidence="2">
    <location>
        <position position="473"/>
    </location>
</feature>
<evidence type="ECO:0000256" key="1">
    <source>
        <dbReference type="SAM" id="MobiDB-lite"/>
    </source>
</evidence>
<organism evidence="2 3">
    <name type="scientific">Prorocentrum cordatum</name>
    <dbReference type="NCBI Taxonomy" id="2364126"/>
    <lineage>
        <taxon>Eukaryota</taxon>
        <taxon>Sar</taxon>
        <taxon>Alveolata</taxon>
        <taxon>Dinophyceae</taxon>
        <taxon>Prorocentrales</taxon>
        <taxon>Prorocentraceae</taxon>
        <taxon>Prorocentrum</taxon>
    </lineage>
</organism>
<reference evidence="2" key="1">
    <citation type="submission" date="2023-10" db="EMBL/GenBank/DDBJ databases">
        <authorList>
            <person name="Chen Y."/>
            <person name="Shah S."/>
            <person name="Dougan E. K."/>
            <person name="Thang M."/>
            <person name="Chan C."/>
        </authorList>
    </citation>
    <scope>NUCLEOTIDE SEQUENCE [LARGE SCALE GENOMIC DNA]</scope>
</reference>
<keyword evidence="3" id="KW-1185">Reference proteome</keyword>
<feature type="compositionally biased region" description="Gly residues" evidence="1">
    <location>
        <begin position="464"/>
        <end position="473"/>
    </location>
</feature>
<dbReference type="Proteomes" id="UP001189429">
    <property type="component" value="Unassembled WGS sequence"/>
</dbReference>
<name>A0ABN9S1B2_9DINO</name>
<evidence type="ECO:0000313" key="3">
    <source>
        <dbReference type="Proteomes" id="UP001189429"/>
    </source>
</evidence>
<feature type="region of interest" description="Disordered" evidence="1">
    <location>
        <begin position="376"/>
        <end position="473"/>
    </location>
</feature>
<sequence>PGESEAPWLEAPAGYLRSAAGRLWRGDASGLRVLRQCAQQDAALGGTLSECDTLWSLWRQSDVGGAVACGTQSLTDCISHACHSGKPWRDQLEARAQGALSRLQGDPVASEKLRKLLIGAHQRADARLQGADPAMLAGPTLLALLSGRLRHAWRLAADGTTAGELLLGLGGAAAQSSKLGLAERLERCVANSLEDTGADLTRAGPELLERFRAAAGPGAGLPLQGIAAVLDDLGVGLPPDLQLVLDATLPLCRSRGDSASWWRALGESLFDPEQARRVREALGAGERLVQRAAAWREGRLGRAAAARAERVDLEGLLLGSLGRLDPEKLLQQCDAAAEDPRAREALLQQALDLCLELLLEALPSLSIPEVRFEHRGSSYRGEGSAVAPQQGEREGPPRWGRPWWPPRRGGRRRGRPLQQGGAPAGGARGVGRVPECPVLREGARGAGGGGGGERHRPGHHPRRGAGGAARAGE</sequence>
<evidence type="ECO:0008006" key="4">
    <source>
        <dbReference type="Google" id="ProtNLM"/>
    </source>
</evidence>
<proteinExistence type="predicted"/>
<protein>
    <recommendedName>
        <fullName evidence="4">Nuclear pore complex protein Nup85</fullName>
    </recommendedName>
</protein>
<feature type="non-terminal residue" evidence="2">
    <location>
        <position position="1"/>
    </location>
</feature>
<dbReference type="EMBL" id="CAUYUJ010008958">
    <property type="protein sequence ID" value="CAK0825472.1"/>
    <property type="molecule type" value="Genomic_DNA"/>
</dbReference>
<gene>
    <name evidence="2" type="ORF">PCOR1329_LOCUS25595</name>
</gene>
<evidence type="ECO:0000313" key="2">
    <source>
        <dbReference type="EMBL" id="CAK0825472.1"/>
    </source>
</evidence>
<accession>A0ABN9S1B2</accession>
<comment type="caution">
    <text evidence="2">The sequence shown here is derived from an EMBL/GenBank/DDBJ whole genome shotgun (WGS) entry which is preliminary data.</text>
</comment>